<dbReference type="PANTHER" id="PTHR43976:SF9">
    <property type="entry name" value="OXIDOREDUCTASE"/>
    <property type="match status" value="1"/>
</dbReference>
<evidence type="ECO:0000313" key="2">
    <source>
        <dbReference type="EMBL" id="MBE9466643.1"/>
    </source>
</evidence>
<comment type="similarity">
    <text evidence="1">Belongs to the short-chain dehydrogenases/reductases (SDR) family.</text>
</comment>
<dbReference type="RefSeq" id="WP_194124927.1">
    <property type="nucleotide sequence ID" value="NZ_JACYGY010000004.1"/>
</dbReference>
<protein>
    <submittedName>
        <fullName evidence="2">SDR family oxidoreductase</fullName>
    </submittedName>
</protein>
<dbReference type="PRINTS" id="PR00081">
    <property type="entry name" value="GDHRDH"/>
</dbReference>
<dbReference type="CDD" id="cd05374">
    <property type="entry name" value="17beta-HSD-like_SDR_c"/>
    <property type="match status" value="1"/>
</dbReference>
<gene>
    <name evidence="2" type="ORF">IEE83_32670</name>
</gene>
<evidence type="ECO:0000256" key="1">
    <source>
        <dbReference type="RuleBase" id="RU000363"/>
    </source>
</evidence>
<dbReference type="InterPro" id="IPR002347">
    <property type="entry name" value="SDR_fam"/>
</dbReference>
<dbReference type="Pfam" id="PF00106">
    <property type="entry name" value="adh_short"/>
    <property type="match status" value="1"/>
</dbReference>
<dbReference type="Gene3D" id="3.40.50.720">
    <property type="entry name" value="NAD(P)-binding Rossmann-like Domain"/>
    <property type="match status" value="1"/>
</dbReference>
<organism evidence="2 3">
    <name type="scientific">Dyadobacter subterraneus</name>
    <dbReference type="NCBI Taxonomy" id="2773304"/>
    <lineage>
        <taxon>Bacteria</taxon>
        <taxon>Pseudomonadati</taxon>
        <taxon>Bacteroidota</taxon>
        <taxon>Cytophagia</taxon>
        <taxon>Cytophagales</taxon>
        <taxon>Spirosomataceae</taxon>
        <taxon>Dyadobacter</taxon>
    </lineage>
</organism>
<dbReference type="PRINTS" id="PR00080">
    <property type="entry name" value="SDRFAMILY"/>
</dbReference>
<name>A0ABR9WM95_9BACT</name>
<sequence>MSKIILITGTSSGFGKLSTITLAKEGHTVIAAMREVNGKNSESAKELSALPNVDVVEMDVTSEESVNAAVQIVLKKYNKIDILINNAGVTGFGLLEATSINQIKKIFEVNLFGAIRTYQAVLPSMREEKSGLIINISSGLGLFAPPFIVPYEMTKFGLEALTEGIRYEIKGYGIETVTVQPGPFPTEIGDKAAGFGPDRQDILDSYGPTAQSALEGFGTAMYGKMTEYQADSQEIADALLKLINLPSGTRPFHTVVNRLGEGVEQAFVENRKEYRKGLMDNMGWGEF</sequence>
<reference evidence="3" key="1">
    <citation type="submission" date="2023-07" db="EMBL/GenBank/DDBJ databases">
        <title>Dyadobacter sp. nov 'subterranea' isolated from contaminted grondwater.</title>
        <authorList>
            <person name="Szabo I."/>
            <person name="Al-Omari J."/>
            <person name="Szerdahelyi S.G."/>
            <person name="Rado J."/>
        </authorList>
    </citation>
    <scope>NUCLEOTIDE SEQUENCE [LARGE SCALE GENOMIC DNA]</scope>
    <source>
        <strain evidence="3">UP-52</strain>
    </source>
</reference>
<keyword evidence="3" id="KW-1185">Reference proteome</keyword>
<dbReference type="EMBL" id="JACYGY010000004">
    <property type="protein sequence ID" value="MBE9466643.1"/>
    <property type="molecule type" value="Genomic_DNA"/>
</dbReference>
<dbReference type="InterPro" id="IPR051911">
    <property type="entry name" value="SDR_oxidoreductase"/>
</dbReference>
<dbReference type="PANTHER" id="PTHR43976">
    <property type="entry name" value="SHORT CHAIN DEHYDROGENASE"/>
    <property type="match status" value="1"/>
</dbReference>
<proteinExistence type="inferred from homology"/>
<comment type="caution">
    <text evidence="2">The sequence shown here is derived from an EMBL/GenBank/DDBJ whole genome shotgun (WGS) entry which is preliminary data.</text>
</comment>
<dbReference type="InterPro" id="IPR036291">
    <property type="entry name" value="NAD(P)-bd_dom_sf"/>
</dbReference>
<dbReference type="SUPFAM" id="SSF51735">
    <property type="entry name" value="NAD(P)-binding Rossmann-fold domains"/>
    <property type="match status" value="1"/>
</dbReference>
<dbReference type="Proteomes" id="UP000634134">
    <property type="component" value="Unassembled WGS sequence"/>
</dbReference>
<evidence type="ECO:0000313" key="3">
    <source>
        <dbReference type="Proteomes" id="UP000634134"/>
    </source>
</evidence>
<accession>A0ABR9WM95</accession>